<gene>
    <name evidence="2" type="ORF">BDN70DRAFT_885353</name>
</gene>
<comment type="caution">
    <text evidence="2">The sequence shown here is derived from an EMBL/GenBank/DDBJ whole genome shotgun (WGS) entry which is preliminary data.</text>
</comment>
<organism evidence="2 3">
    <name type="scientific">Pholiota conissans</name>
    <dbReference type="NCBI Taxonomy" id="109636"/>
    <lineage>
        <taxon>Eukaryota</taxon>
        <taxon>Fungi</taxon>
        <taxon>Dikarya</taxon>
        <taxon>Basidiomycota</taxon>
        <taxon>Agaricomycotina</taxon>
        <taxon>Agaricomycetes</taxon>
        <taxon>Agaricomycetidae</taxon>
        <taxon>Agaricales</taxon>
        <taxon>Agaricineae</taxon>
        <taxon>Strophariaceae</taxon>
        <taxon>Pholiota</taxon>
    </lineage>
</organism>
<dbReference type="EMBL" id="MU155405">
    <property type="protein sequence ID" value="KAF9473961.1"/>
    <property type="molecule type" value="Genomic_DNA"/>
</dbReference>
<dbReference type="Proteomes" id="UP000807469">
    <property type="component" value="Unassembled WGS sequence"/>
</dbReference>
<dbReference type="SMART" id="SM00256">
    <property type="entry name" value="FBOX"/>
    <property type="match status" value="1"/>
</dbReference>
<dbReference type="Pfam" id="PF00646">
    <property type="entry name" value="F-box"/>
    <property type="match status" value="1"/>
</dbReference>
<dbReference type="CDD" id="cd09917">
    <property type="entry name" value="F-box_SF"/>
    <property type="match status" value="1"/>
</dbReference>
<dbReference type="OrthoDB" id="2745718at2759"/>
<sequence>MVVELLNLPRELQIEVLAHLDAVSLTRCAMTCKSIYNIFRESSLLQYIIQLHFDGVITTDVSRNSSYSELIDGLLRRRRAWLSLGWDRYNTPSHVMQQQCKAYEFIGGVFGNTDGSGLEIVWLPGMTMGAEKKIVKRPSTGVSIRDFTMDPAQDVIALLEADLGPPTLAEPRTYHIHIRTISTNSVHPRAGAASLSFVLELAHSPVNYIIRAHLEFARDIFVAVLHLHFDGIGRKIRVLIWDWTTSELRVDSAVAFDPFLTTPNFEFSLLNRDFCMTTSLEGSGSIRLYKFVGPSALNVPVAHVATLHLPPTASHTKIARIATYAGPIEAHSPQYASLAVNDDDRLHVFMPMYNDYSEANLFVPQRVLMKYARRDQGEDLTPLDVPWEEWGPRRTRMFYPAPFDSEGWSNYVHGQRVVCPGHSSNEDQEMDARIEVLDFSLAAVSSATPEGAHMSQESASGHLLPPTVISKDAIRFFLDDVVTSLPCVMLKRKIARAHETYMIYSNGIVGLNFRNSHLHLEIFPVQRSSEILHNS</sequence>
<dbReference type="Gene3D" id="1.20.1280.50">
    <property type="match status" value="1"/>
</dbReference>
<dbReference type="InterPro" id="IPR036047">
    <property type="entry name" value="F-box-like_dom_sf"/>
</dbReference>
<proteinExistence type="predicted"/>
<dbReference type="SUPFAM" id="SSF81383">
    <property type="entry name" value="F-box domain"/>
    <property type="match status" value="1"/>
</dbReference>
<accession>A0A9P6CNX0</accession>
<dbReference type="AlphaFoldDB" id="A0A9P6CNX0"/>
<evidence type="ECO:0000313" key="3">
    <source>
        <dbReference type="Proteomes" id="UP000807469"/>
    </source>
</evidence>
<feature type="domain" description="F-box" evidence="1">
    <location>
        <begin position="2"/>
        <end position="48"/>
    </location>
</feature>
<dbReference type="PROSITE" id="PS50181">
    <property type="entry name" value="FBOX"/>
    <property type="match status" value="1"/>
</dbReference>
<protein>
    <recommendedName>
        <fullName evidence="1">F-box domain-containing protein</fullName>
    </recommendedName>
</protein>
<name>A0A9P6CNX0_9AGAR</name>
<evidence type="ECO:0000259" key="1">
    <source>
        <dbReference type="PROSITE" id="PS50181"/>
    </source>
</evidence>
<evidence type="ECO:0000313" key="2">
    <source>
        <dbReference type="EMBL" id="KAF9473961.1"/>
    </source>
</evidence>
<dbReference type="InterPro" id="IPR001810">
    <property type="entry name" value="F-box_dom"/>
</dbReference>
<reference evidence="2" key="1">
    <citation type="submission" date="2020-11" db="EMBL/GenBank/DDBJ databases">
        <authorList>
            <consortium name="DOE Joint Genome Institute"/>
            <person name="Ahrendt S."/>
            <person name="Riley R."/>
            <person name="Andreopoulos W."/>
            <person name="Labutti K."/>
            <person name="Pangilinan J."/>
            <person name="Ruiz-Duenas F.J."/>
            <person name="Barrasa J.M."/>
            <person name="Sanchez-Garcia M."/>
            <person name="Camarero S."/>
            <person name="Miyauchi S."/>
            <person name="Serrano A."/>
            <person name="Linde D."/>
            <person name="Babiker R."/>
            <person name="Drula E."/>
            <person name="Ayuso-Fernandez I."/>
            <person name="Pacheco R."/>
            <person name="Padilla G."/>
            <person name="Ferreira P."/>
            <person name="Barriuso J."/>
            <person name="Kellner H."/>
            <person name="Castanera R."/>
            <person name="Alfaro M."/>
            <person name="Ramirez L."/>
            <person name="Pisabarro A.G."/>
            <person name="Kuo A."/>
            <person name="Tritt A."/>
            <person name="Lipzen A."/>
            <person name="He G."/>
            <person name="Yan M."/>
            <person name="Ng V."/>
            <person name="Cullen D."/>
            <person name="Martin F."/>
            <person name="Rosso M.-N."/>
            <person name="Henrissat B."/>
            <person name="Hibbett D."/>
            <person name="Martinez A.T."/>
            <person name="Grigoriev I.V."/>
        </authorList>
    </citation>
    <scope>NUCLEOTIDE SEQUENCE</scope>
    <source>
        <strain evidence="2">CIRM-BRFM 674</strain>
    </source>
</reference>
<keyword evidence="3" id="KW-1185">Reference proteome</keyword>